<dbReference type="InterPro" id="IPR008406">
    <property type="entry name" value="DRM/ARP"/>
</dbReference>
<dbReference type="KEGG" id="cvr:CHLNCDRAFT_137664"/>
<dbReference type="Pfam" id="PF05564">
    <property type="entry name" value="Auxin_repressed"/>
    <property type="match status" value="1"/>
</dbReference>
<sequence length="128" mass="14135">MSGIVDRLRKLSGRATESETPKSEVSSPKTNPWRGVFDPASNPNTKNAGRNYYDTPEPVNPKTTWDYHLDAQKADMPDMTTASLKAMGAKSASDELDADALRKMFSADRNGKISFSEFCSLIRSQECP</sequence>
<accession>E1Z479</accession>
<organism evidence="5">
    <name type="scientific">Chlorella variabilis</name>
    <name type="common">Green alga</name>
    <dbReference type="NCBI Taxonomy" id="554065"/>
    <lineage>
        <taxon>Eukaryota</taxon>
        <taxon>Viridiplantae</taxon>
        <taxon>Chlorophyta</taxon>
        <taxon>core chlorophytes</taxon>
        <taxon>Trebouxiophyceae</taxon>
        <taxon>Chlorellales</taxon>
        <taxon>Chlorellaceae</taxon>
        <taxon>Chlorella clade</taxon>
        <taxon>Chlorella</taxon>
    </lineage>
</organism>
<name>E1Z479_CHLVA</name>
<dbReference type="GeneID" id="17358966"/>
<dbReference type="InParanoid" id="E1Z479"/>
<dbReference type="EMBL" id="GL433836">
    <property type="protein sequence ID" value="EFN59305.1"/>
    <property type="molecule type" value="Genomic_DNA"/>
</dbReference>
<reference evidence="4 5" key="1">
    <citation type="journal article" date="2010" name="Plant Cell">
        <title>The Chlorella variabilis NC64A genome reveals adaptation to photosymbiosis, coevolution with viruses, and cryptic sex.</title>
        <authorList>
            <person name="Blanc G."/>
            <person name="Duncan G."/>
            <person name="Agarkova I."/>
            <person name="Borodovsky M."/>
            <person name="Gurnon J."/>
            <person name="Kuo A."/>
            <person name="Lindquist E."/>
            <person name="Lucas S."/>
            <person name="Pangilinan J."/>
            <person name="Polle J."/>
            <person name="Salamov A."/>
            <person name="Terry A."/>
            <person name="Yamada T."/>
            <person name="Dunigan D.D."/>
            <person name="Grigoriev I.V."/>
            <person name="Claverie J.M."/>
            <person name="Van Etten J.L."/>
        </authorList>
    </citation>
    <scope>NUCLEOTIDE SEQUENCE [LARGE SCALE GENOMIC DNA]</scope>
    <source>
        <strain evidence="4 5">NC64A</strain>
    </source>
</reference>
<dbReference type="InterPro" id="IPR011992">
    <property type="entry name" value="EF-hand-dom_pair"/>
</dbReference>
<dbReference type="SUPFAM" id="SSF47473">
    <property type="entry name" value="EF-hand"/>
    <property type="match status" value="1"/>
</dbReference>
<dbReference type="RefSeq" id="XP_005851407.1">
    <property type="nucleotide sequence ID" value="XM_005851345.1"/>
</dbReference>
<feature type="domain" description="EF-hand" evidence="3">
    <location>
        <begin position="93"/>
        <end position="128"/>
    </location>
</feature>
<keyword evidence="5" id="KW-1185">Reference proteome</keyword>
<dbReference type="InterPro" id="IPR002048">
    <property type="entry name" value="EF_hand_dom"/>
</dbReference>
<proteinExistence type="inferred from homology"/>
<dbReference type="GO" id="GO:0005509">
    <property type="term" value="F:calcium ion binding"/>
    <property type="evidence" value="ECO:0007669"/>
    <property type="project" value="InterPro"/>
</dbReference>
<feature type="region of interest" description="Disordered" evidence="2">
    <location>
        <begin position="1"/>
        <end position="60"/>
    </location>
</feature>
<dbReference type="Proteomes" id="UP000008141">
    <property type="component" value="Unassembled WGS sequence"/>
</dbReference>
<dbReference type="PROSITE" id="PS50222">
    <property type="entry name" value="EF_HAND_2"/>
    <property type="match status" value="1"/>
</dbReference>
<evidence type="ECO:0000313" key="5">
    <source>
        <dbReference type="Proteomes" id="UP000008141"/>
    </source>
</evidence>
<evidence type="ECO:0000256" key="1">
    <source>
        <dbReference type="ARBA" id="ARBA00010502"/>
    </source>
</evidence>
<evidence type="ECO:0000256" key="2">
    <source>
        <dbReference type="SAM" id="MobiDB-lite"/>
    </source>
</evidence>
<evidence type="ECO:0000313" key="4">
    <source>
        <dbReference type="EMBL" id="EFN59305.1"/>
    </source>
</evidence>
<dbReference type="OrthoDB" id="504540at2759"/>
<dbReference type="AlphaFoldDB" id="E1Z479"/>
<comment type="similarity">
    <text evidence="1">Belongs to the DRM1/ARP family.</text>
</comment>
<gene>
    <name evidence="4" type="ORF">CHLNCDRAFT_137664</name>
</gene>
<evidence type="ECO:0000259" key="3">
    <source>
        <dbReference type="PROSITE" id="PS50222"/>
    </source>
</evidence>
<dbReference type="Gene3D" id="1.10.238.10">
    <property type="entry name" value="EF-hand"/>
    <property type="match status" value="1"/>
</dbReference>
<protein>
    <recommendedName>
        <fullName evidence="3">EF-hand domain-containing protein</fullName>
    </recommendedName>
</protein>